<sequence length="587" mass="62366">MNKQRNLRGLLAALLLCGSADPVMADGNLLAVGGMLRASNSLVYEKLIELAGGAQQARIAIMPTASGSLGSSKRFQAELEALGVPAEHIRIVGIDRHNYQDTMNDPAVVAPLREASAVWFVGGDQARIARALFNADGSPSLAMQAVQAIYDKGGVVAGTSAGASILGARMPTAYGVVMDTLDFGVATAEGRRGTALLRGAGLFTAGVIDQHFDKIEETSSGRAARMASYLLEQPAPGKGFGLDTNTAMWIKPSGELEVLGEGYLTIMDPAAAKKSFGLYGTRIDDMRLAMLGHGDRYDLASGEIRPDAGKQLIEPGNEYLVGNRLLTDLSAVSAINRAVLYGLADNTASRQLGLMTRYNPANGYHYGYRFEFSKRTDFAAHSRFHDSQTNYSVSDVRLDIRPVTADLREPAAGAPRDAGNGRRGDAIRAVTFRGLMTLNAEGAFEAQRPITRGELANALQMTLAAEPNLKALPTLSDVPAEHPLREHIEVVVSNGWMDGAERFDAERPASRADWALACKTLVERFSGATLSKTVALQDVAGLAVANAEAAAQTVAEGWLSANQGRFEPAAPVARAEVAETLARIIGL</sequence>
<proteinExistence type="inferred from homology"/>
<keyword evidence="4" id="KW-0720">Serine protease</keyword>
<organism evidence="5 6">
    <name type="scientific">Ectopseudomonas chengduensis</name>
    <dbReference type="NCBI Taxonomy" id="489632"/>
    <lineage>
        <taxon>Bacteria</taxon>
        <taxon>Pseudomonadati</taxon>
        <taxon>Pseudomonadota</taxon>
        <taxon>Gammaproteobacteria</taxon>
        <taxon>Pseudomonadales</taxon>
        <taxon>Pseudomonadaceae</taxon>
        <taxon>Ectopseudomonas</taxon>
    </lineage>
</organism>
<evidence type="ECO:0000256" key="1">
    <source>
        <dbReference type="ARBA" id="ARBA00006534"/>
    </source>
</evidence>
<reference evidence="6" key="1">
    <citation type="submission" date="2016-10" db="EMBL/GenBank/DDBJ databases">
        <authorList>
            <person name="Varghese N."/>
            <person name="Submissions S."/>
        </authorList>
    </citation>
    <scope>NUCLEOTIDE SEQUENCE [LARGE SCALE GENOMIC DNA]</scope>
    <source>
        <strain evidence="6">DSM 26382</strain>
    </source>
</reference>
<dbReference type="Proteomes" id="UP000199467">
    <property type="component" value="Unassembled WGS sequence"/>
</dbReference>
<dbReference type="PANTHER" id="PTHR36175">
    <property type="entry name" value="CYANOPHYCINASE"/>
    <property type="match status" value="1"/>
</dbReference>
<evidence type="ECO:0000256" key="3">
    <source>
        <dbReference type="ARBA" id="ARBA00022801"/>
    </source>
</evidence>
<dbReference type="EMBL" id="FMZQ01000004">
    <property type="protein sequence ID" value="SDC59929.1"/>
    <property type="molecule type" value="Genomic_DNA"/>
</dbReference>
<dbReference type="InterPro" id="IPR029062">
    <property type="entry name" value="Class_I_gatase-like"/>
</dbReference>
<evidence type="ECO:0000256" key="2">
    <source>
        <dbReference type="ARBA" id="ARBA00022670"/>
    </source>
</evidence>
<dbReference type="AlphaFoldDB" id="A0A1G6MWL8"/>
<dbReference type="GO" id="GO:0008236">
    <property type="term" value="F:serine-type peptidase activity"/>
    <property type="evidence" value="ECO:0007669"/>
    <property type="project" value="UniProtKB-KW"/>
</dbReference>
<gene>
    <name evidence="5" type="ORF">SAMN05216576_104250</name>
</gene>
<dbReference type="RefSeq" id="WP_090336410.1">
    <property type="nucleotide sequence ID" value="NZ_FMZQ01000004.1"/>
</dbReference>
<comment type="similarity">
    <text evidence="1">Belongs to the peptidase S51 family.</text>
</comment>
<dbReference type="CDD" id="cd03145">
    <property type="entry name" value="GAT1_cyanophycinase"/>
    <property type="match status" value="1"/>
</dbReference>
<accession>A0A1G6MWL8</accession>
<evidence type="ECO:0000313" key="5">
    <source>
        <dbReference type="EMBL" id="SDC59929.1"/>
    </source>
</evidence>
<name>A0A1G6MWL8_9GAMM</name>
<dbReference type="InterPro" id="IPR005320">
    <property type="entry name" value="Peptidase_S51"/>
</dbReference>
<evidence type="ECO:0000256" key="4">
    <source>
        <dbReference type="ARBA" id="ARBA00022825"/>
    </source>
</evidence>
<dbReference type="SUPFAM" id="SSF52317">
    <property type="entry name" value="Class I glutamine amidotransferase-like"/>
    <property type="match status" value="1"/>
</dbReference>
<dbReference type="GO" id="GO:0006508">
    <property type="term" value="P:proteolysis"/>
    <property type="evidence" value="ECO:0007669"/>
    <property type="project" value="UniProtKB-KW"/>
</dbReference>
<dbReference type="Gene3D" id="3.40.50.880">
    <property type="match status" value="1"/>
</dbReference>
<evidence type="ECO:0000313" key="6">
    <source>
        <dbReference type="Proteomes" id="UP000199467"/>
    </source>
</evidence>
<keyword evidence="3" id="KW-0378">Hydrolase</keyword>
<keyword evidence="2" id="KW-0645">Protease</keyword>
<keyword evidence="6" id="KW-1185">Reference proteome</keyword>
<dbReference type="Pfam" id="PF03575">
    <property type="entry name" value="Peptidase_S51"/>
    <property type="match status" value="1"/>
</dbReference>
<dbReference type="PANTHER" id="PTHR36175:SF1">
    <property type="entry name" value="CYANOPHYCINASE"/>
    <property type="match status" value="1"/>
</dbReference>
<protein>
    <submittedName>
        <fullName evidence="5">Cyanophycinase</fullName>
    </submittedName>
</protein>